<dbReference type="GO" id="GO:0022857">
    <property type="term" value="F:transmembrane transporter activity"/>
    <property type="evidence" value="ECO:0007669"/>
    <property type="project" value="InterPro"/>
</dbReference>
<dbReference type="Pfam" id="PF07690">
    <property type="entry name" value="MFS_1"/>
    <property type="match status" value="1"/>
</dbReference>
<dbReference type="InterPro" id="IPR011701">
    <property type="entry name" value="MFS"/>
</dbReference>
<feature type="region of interest" description="Disordered" evidence="5">
    <location>
        <begin position="468"/>
        <end position="504"/>
    </location>
</feature>
<organism evidence="8 9">
    <name type="scientific">Dothidotthia symphoricarpi CBS 119687</name>
    <dbReference type="NCBI Taxonomy" id="1392245"/>
    <lineage>
        <taxon>Eukaryota</taxon>
        <taxon>Fungi</taxon>
        <taxon>Dikarya</taxon>
        <taxon>Ascomycota</taxon>
        <taxon>Pezizomycotina</taxon>
        <taxon>Dothideomycetes</taxon>
        <taxon>Pleosporomycetidae</taxon>
        <taxon>Pleosporales</taxon>
        <taxon>Dothidotthiaceae</taxon>
        <taxon>Dothidotthia</taxon>
    </lineage>
</organism>
<feature type="transmembrane region" description="Helical" evidence="6">
    <location>
        <begin position="27"/>
        <end position="45"/>
    </location>
</feature>
<keyword evidence="2 6" id="KW-0812">Transmembrane</keyword>
<evidence type="ECO:0000313" key="8">
    <source>
        <dbReference type="EMBL" id="KAF2133721.1"/>
    </source>
</evidence>
<dbReference type="SUPFAM" id="SSF103473">
    <property type="entry name" value="MFS general substrate transporter"/>
    <property type="match status" value="1"/>
</dbReference>
<keyword evidence="4 6" id="KW-0472">Membrane</keyword>
<feature type="transmembrane region" description="Helical" evidence="6">
    <location>
        <begin position="96"/>
        <end position="115"/>
    </location>
</feature>
<keyword evidence="9" id="KW-1185">Reference proteome</keyword>
<dbReference type="Gene3D" id="1.20.1250.20">
    <property type="entry name" value="MFS general substrate transporter like domains"/>
    <property type="match status" value="1"/>
</dbReference>
<gene>
    <name evidence="8" type="ORF">P153DRAFT_372316</name>
</gene>
<dbReference type="InterPro" id="IPR036259">
    <property type="entry name" value="MFS_trans_sf"/>
</dbReference>
<comment type="subcellular location">
    <subcellularLocation>
        <location evidence="1">Membrane</location>
        <topology evidence="1">Multi-pass membrane protein</topology>
    </subcellularLocation>
</comment>
<dbReference type="GO" id="GO:0140115">
    <property type="term" value="P:export across plasma membrane"/>
    <property type="evidence" value="ECO:0007669"/>
    <property type="project" value="UniProtKB-ARBA"/>
</dbReference>
<dbReference type="InterPro" id="IPR020846">
    <property type="entry name" value="MFS_dom"/>
</dbReference>
<dbReference type="PROSITE" id="PS50850">
    <property type="entry name" value="MFS"/>
    <property type="match status" value="1"/>
</dbReference>
<feature type="transmembrane region" description="Helical" evidence="6">
    <location>
        <begin position="187"/>
        <end position="212"/>
    </location>
</feature>
<accession>A0A6A6AT46</accession>
<feature type="transmembrane region" description="Helical" evidence="6">
    <location>
        <begin position="363"/>
        <end position="386"/>
    </location>
</feature>
<dbReference type="PROSITE" id="PS00216">
    <property type="entry name" value="SUGAR_TRANSPORT_1"/>
    <property type="match status" value="1"/>
</dbReference>
<sequence length="504" mass="55636">MTQDPRFEIDFDDNGENPQDWPMVKKAVVIFFMSFSTLVVVMYSTSYTSGIPGMMETFNIKSKTLLVLGITTYLTGLAVGSLLLAPLSEMYGRRPVYLISVFLFTVLIIPCALSNNLAQILVMRFFGAMAGAAMISNSPGTISDIATDDRRALYMSVWSCGPMNGPVIGPLVGGFVFQALGWRWTNWVVMAAAGVSWFMVFLIPETYAPALLRAKSKRKRHETSDPRWFSRYDDGKKFWPLLRENLYRPIQMAVSEPICIFWDIYIALVYGVLYLCFVAYPIVYSELRGWSPGITGLGYIGIGIGGCMVIAAEPLLRRMINAHPKDPETGKVAPEAMVSVVCLAAVACPVGEMIFAWTCTPDVHWVAPIIAGIPFGAGNCGVFIYASNYLASAYGIYAASALAGNAVLRSFVGGTLPLAGPAMYATLGPHWSATMLSLIEFAMIPIPVVFYLYGHKIREKSTLIRQMRDDKEKLEGRKRKAAEREERQKARECGLGEEKKALDV</sequence>
<dbReference type="CDD" id="cd17323">
    <property type="entry name" value="MFS_Tpo1_MDR_like"/>
    <property type="match status" value="1"/>
</dbReference>
<dbReference type="GO" id="GO:0005886">
    <property type="term" value="C:plasma membrane"/>
    <property type="evidence" value="ECO:0007669"/>
    <property type="project" value="TreeGrafter"/>
</dbReference>
<evidence type="ECO:0000259" key="7">
    <source>
        <dbReference type="PROSITE" id="PS50850"/>
    </source>
</evidence>
<dbReference type="AlphaFoldDB" id="A0A6A6AT46"/>
<feature type="transmembrane region" description="Helical" evidence="6">
    <location>
        <begin position="432"/>
        <end position="453"/>
    </location>
</feature>
<protein>
    <submittedName>
        <fullName evidence="8">MFS general substrate transporter</fullName>
    </submittedName>
</protein>
<dbReference type="Proteomes" id="UP000799771">
    <property type="component" value="Unassembled WGS sequence"/>
</dbReference>
<evidence type="ECO:0000256" key="4">
    <source>
        <dbReference type="ARBA" id="ARBA00023136"/>
    </source>
</evidence>
<dbReference type="PANTHER" id="PTHR23502">
    <property type="entry name" value="MAJOR FACILITATOR SUPERFAMILY"/>
    <property type="match status" value="1"/>
</dbReference>
<dbReference type="PANTHER" id="PTHR23502:SF12">
    <property type="entry name" value="MULTIDRUG TRANSPORTER, PUTATIVE (AFU_ORTHOLOGUE AFUA_1G06440)-RELATED"/>
    <property type="match status" value="1"/>
</dbReference>
<dbReference type="GO" id="GO:0042908">
    <property type="term" value="P:xenobiotic transport"/>
    <property type="evidence" value="ECO:0007669"/>
    <property type="project" value="UniProtKB-ARBA"/>
</dbReference>
<dbReference type="GeneID" id="54409813"/>
<feature type="compositionally biased region" description="Basic and acidic residues" evidence="5">
    <location>
        <begin position="482"/>
        <end position="504"/>
    </location>
</feature>
<proteinExistence type="predicted"/>
<feature type="transmembrane region" description="Helical" evidence="6">
    <location>
        <begin position="393"/>
        <end position="412"/>
    </location>
</feature>
<name>A0A6A6AT46_9PLEO</name>
<dbReference type="InterPro" id="IPR005829">
    <property type="entry name" value="Sugar_transporter_CS"/>
</dbReference>
<feature type="transmembrane region" description="Helical" evidence="6">
    <location>
        <begin position="296"/>
        <end position="316"/>
    </location>
</feature>
<evidence type="ECO:0000256" key="5">
    <source>
        <dbReference type="SAM" id="MobiDB-lite"/>
    </source>
</evidence>
<evidence type="ECO:0000256" key="2">
    <source>
        <dbReference type="ARBA" id="ARBA00022692"/>
    </source>
</evidence>
<dbReference type="FunFam" id="1.20.1250.20:FF:000011">
    <property type="entry name" value="MFS multidrug transporter, putative"/>
    <property type="match status" value="1"/>
</dbReference>
<dbReference type="EMBL" id="ML977498">
    <property type="protein sequence ID" value="KAF2133721.1"/>
    <property type="molecule type" value="Genomic_DNA"/>
</dbReference>
<evidence type="ECO:0000256" key="3">
    <source>
        <dbReference type="ARBA" id="ARBA00022989"/>
    </source>
</evidence>
<dbReference type="RefSeq" id="XP_033528108.1">
    <property type="nucleotide sequence ID" value="XM_033669381.1"/>
</dbReference>
<feature type="transmembrane region" description="Helical" evidence="6">
    <location>
        <begin position="65"/>
        <end position="84"/>
    </location>
</feature>
<feature type="transmembrane region" description="Helical" evidence="6">
    <location>
        <begin position="152"/>
        <end position="181"/>
    </location>
</feature>
<evidence type="ECO:0000256" key="1">
    <source>
        <dbReference type="ARBA" id="ARBA00004141"/>
    </source>
</evidence>
<feature type="transmembrane region" description="Helical" evidence="6">
    <location>
        <begin position="260"/>
        <end position="284"/>
    </location>
</feature>
<feature type="transmembrane region" description="Helical" evidence="6">
    <location>
        <begin position="336"/>
        <end position="357"/>
    </location>
</feature>
<reference evidence="8" key="1">
    <citation type="journal article" date="2020" name="Stud. Mycol.">
        <title>101 Dothideomycetes genomes: a test case for predicting lifestyles and emergence of pathogens.</title>
        <authorList>
            <person name="Haridas S."/>
            <person name="Albert R."/>
            <person name="Binder M."/>
            <person name="Bloem J."/>
            <person name="Labutti K."/>
            <person name="Salamov A."/>
            <person name="Andreopoulos B."/>
            <person name="Baker S."/>
            <person name="Barry K."/>
            <person name="Bills G."/>
            <person name="Bluhm B."/>
            <person name="Cannon C."/>
            <person name="Castanera R."/>
            <person name="Culley D."/>
            <person name="Daum C."/>
            <person name="Ezra D."/>
            <person name="Gonzalez J."/>
            <person name="Henrissat B."/>
            <person name="Kuo A."/>
            <person name="Liang C."/>
            <person name="Lipzen A."/>
            <person name="Lutzoni F."/>
            <person name="Magnuson J."/>
            <person name="Mondo S."/>
            <person name="Nolan M."/>
            <person name="Ohm R."/>
            <person name="Pangilinan J."/>
            <person name="Park H.-J."/>
            <person name="Ramirez L."/>
            <person name="Alfaro M."/>
            <person name="Sun H."/>
            <person name="Tritt A."/>
            <person name="Yoshinaga Y."/>
            <person name="Zwiers L.-H."/>
            <person name="Turgeon B."/>
            <person name="Goodwin S."/>
            <person name="Spatafora J."/>
            <person name="Crous P."/>
            <person name="Grigoriev I."/>
        </authorList>
    </citation>
    <scope>NUCLEOTIDE SEQUENCE</scope>
    <source>
        <strain evidence="8">CBS 119687</strain>
    </source>
</reference>
<feature type="domain" description="Major facilitator superfamily (MFS) profile" evidence="7">
    <location>
        <begin position="22"/>
        <end position="457"/>
    </location>
</feature>
<keyword evidence="3 6" id="KW-1133">Transmembrane helix</keyword>
<evidence type="ECO:0000313" key="9">
    <source>
        <dbReference type="Proteomes" id="UP000799771"/>
    </source>
</evidence>
<evidence type="ECO:0000256" key="6">
    <source>
        <dbReference type="SAM" id="Phobius"/>
    </source>
</evidence>
<dbReference type="OrthoDB" id="3365399at2759"/>